<keyword evidence="4" id="KW-1185">Reference proteome</keyword>
<dbReference type="InterPro" id="IPR005183">
    <property type="entry name" value="DUF305_CopM-like"/>
</dbReference>
<dbReference type="RefSeq" id="WP_330503285.1">
    <property type="nucleotide sequence ID" value="NZ_JAZDUE010000002.1"/>
</dbReference>
<organism evidence="3 4">
    <name type="scientific">Gordonia prachuapensis</name>
    <dbReference type="NCBI Taxonomy" id="3115651"/>
    <lineage>
        <taxon>Bacteria</taxon>
        <taxon>Bacillati</taxon>
        <taxon>Actinomycetota</taxon>
        <taxon>Actinomycetes</taxon>
        <taxon>Mycobacteriales</taxon>
        <taxon>Gordoniaceae</taxon>
        <taxon>Gordonia</taxon>
    </lineage>
</organism>
<proteinExistence type="predicted"/>
<dbReference type="PANTHER" id="PTHR36933:SF1">
    <property type="entry name" value="SLL0788 PROTEIN"/>
    <property type="match status" value="1"/>
</dbReference>
<dbReference type="EMBL" id="JAZDUE010000002">
    <property type="protein sequence ID" value="MEE4021959.1"/>
    <property type="molecule type" value="Genomic_DNA"/>
</dbReference>
<keyword evidence="1" id="KW-1133">Transmembrane helix</keyword>
<gene>
    <name evidence="3" type="ORF">V1Y59_02620</name>
</gene>
<accession>A0ABU7MNP7</accession>
<keyword evidence="1" id="KW-0472">Membrane</keyword>
<evidence type="ECO:0000313" key="4">
    <source>
        <dbReference type="Proteomes" id="UP001335729"/>
    </source>
</evidence>
<evidence type="ECO:0000259" key="2">
    <source>
        <dbReference type="Pfam" id="PF03713"/>
    </source>
</evidence>
<dbReference type="Gene3D" id="1.20.1260.10">
    <property type="match status" value="1"/>
</dbReference>
<dbReference type="Proteomes" id="UP001335729">
    <property type="component" value="Unassembled WGS sequence"/>
</dbReference>
<comment type="caution">
    <text evidence="3">The sequence shown here is derived from an EMBL/GenBank/DDBJ whole genome shotgun (WGS) entry which is preliminary data.</text>
</comment>
<keyword evidence="1" id="KW-0812">Transmembrane</keyword>
<evidence type="ECO:0000256" key="1">
    <source>
        <dbReference type="SAM" id="Phobius"/>
    </source>
</evidence>
<evidence type="ECO:0000313" key="3">
    <source>
        <dbReference type="EMBL" id="MEE4021959.1"/>
    </source>
</evidence>
<reference evidence="3 4" key="1">
    <citation type="submission" date="2024-01" db="EMBL/GenBank/DDBJ databases">
        <title>Draft genome sequence of Gordonia sp. PKS22-38.</title>
        <authorList>
            <person name="Suphannarot A."/>
            <person name="Mingma R."/>
        </authorList>
    </citation>
    <scope>NUCLEOTIDE SEQUENCE [LARGE SCALE GENOMIC DNA]</scope>
    <source>
        <strain evidence="3 4">PKS22-38</strain>
    </source>
</reference>
<dbReference type="InterPro" id="IPR012347">
    <property type="entry name" value="Ferritin-like"/>
</dbReference>
<sequence length="214" mass="22864">MSTTVVRIVGVVGVAALLLAMGVAIGVAWENHRDSGGHRTPSVTDIGFAQDMATHHDQAILMSQSLSRDVAPQVRGLADRIVAAQTAEVATMRGWLTWFAAPMTSDEPMSWMGDGPGHRHGPTDSDGPPMPGMANTDELGRLAAAHGRAAEVLFLQLMIRHHHGGLDMAQAAYNDPRSSSATKQLALTMIGEQGDEIGQMTLMLRERNAQPLPM</sequence>
<protein>
    <submittedName>
        <fullName evidence="3">DUF305 domain-containing protein</fullName>
    </submittedName>
</protein>
<name>A0ABU7MNP7_9ACTN</name>
<dbReference type="Pfam" id="PF03713">
    <property type="entry name" value="DUF305"/>
    <property type="match status" value="1"/>
</dbReference>
<dbReference type="PANTHER" id="PTHR36933">
    <property type="entry name" value="SLL0788 PROTEIN"/>
    <property type="match status" value="1"/>
</dbReference>
<feature type="transmembrane region" description="Helical" evidence="1">
    <location>
        <begin position="6"/>
        <end position="29"/>
    </location>
</feature>
<feature type="domain" description="DUF305" evidence="2">
    <location>
        <begin position="45"/>
        <end position="204"/>
    </location>
</feature>